<dbReference type="Proteomes" id="UP001367508">
    <property type="component" value="Unassembled WGS sequence"/>
</dbReference>
<organism evidence="1 2">
    <name type="scientific">Canavalia gladiata</name>
    <name type="common">Sword bean</name>
    <name type="synonym">Dolichos gladiatus</name>
    <dbReference type="NCBI Taxonomy" id="3824"/>
    <lineage>
        <taxon>Eukaryota</taxon>
        <taxon>Viridiplantae</taxon>
        <taxon>Streptophyta</taxon>
        <taxon>Embryophyta</taxon>
        <taxon>Tracheophyta</taxon>
        <taxon>Spermatophyta</taxon>
        <taxon>Magnoliopsida</taxon>
        <taxon>eudicotyledons</taxon>
        <taxon>Gunneridae</taxon>
        <taxon>Pentapetalae</taxon>
        <taxon>rosids</taxon>
        <taxon>fabids</taxon>
        <taxon>Fabales</taxon>
        <taxon>Fabaceae</taxon>
        <taxon>Papilionoideae</taxon>
        <taxon>50 kb inversion clade</taxon>
        <taxon>NPAAA clade</taxon>
        <taxon>indigoferoid/millettioid clade</taxon>
        <taxon>Phaseoleae</taxon>
        <taxon>Canavalia</taxon>
    </lineage>
</organism>
<comment type="caution">
    <text evidence="1">The sequence shown here is derived from an EMBL/GenBank/DDBJ whole genome shotgun (WGS) entry which is preliminary data.</text>
</comment>
<evidence type="ECO:0000313" key="1">
    <source>
        <dbReference type="EMBL" id="KAK7329397.1"/>
    </source>
</evidence>
<proteinExistence type="predicted"/>
<keyword evidence="2" id="KW-1185">Reference proteome</keyword>
<reference evidence="1 2" key="1">
    <citation type="submission" date="2024-01" db="EMBL/GenBank/DDBJ databases">
        <title>The genomes of 5 underutilized Papilionoideae crops provide insights into root nodulation and disease resistanc.</title>
        <authorList>
            <person name="Jiang F."/>
        </authorList>
    </citation>
    <scope>NUCLEOTIDE SEQUENCE [LARGE SCALE GENOMIC DNA]</scope>
    <source>
        <strain evidence="1">LVBAO_FW01</strain>
        <tissue evidence="1">Leaves</tissue>
    </source>
</reference>
<accession>A0AAN9L4N2</accession>
<gene>
    <name evidence="1" type="ORF">VNO77_23564</name>
</gene>
<sequence length="157" mass="18142">MLWELKISVDQDSRYRVIWGGLWHHFIRSKCRQQDSCITCLPYGPACTDMTEHLCGASSKGSTMVNKFFFPASEVPHVGPDMTTCSGSLLHISGLRNKQCYYLKRLKDYCVINKLEMDKGGDRDFNSIAVEITNSRLYFEMSRFYPFRLCEWCPLAT</sequence>
<protein>
    <submittedName>
        <fullName evidence="1">Uncharacterized protein</fullName>
    </submittedName>
</protein>
<dbReference type="EMBL" id="JAYMYQ010000005">
    <property type="protein sequence ID" value="KAK7329397.1"/>
    <property type="molecule type" value="Genomic_DNA"/>
</dbReference>
<dbReference type="AlphaFoldDB" id="A0AAN9L4N2"/>
<name>A0AAN9L4N2_CANGL</name>
<evidence type="ECO:0000313" key="2">
    <source>
        <dbReference type="Proteomes" id="UP001367508"/>
    </source>
</evidence>